<dbReference type="SUPFAM" id="SSF51161">
    <property type="entry name" value="Trimeric LpxA-like enzymes"/>
    <property type="match status" value="1"/>
</dbReference>
<evidence type="ECO:0000256" key="1">
    <source>
        <dbReference type="ARBA" id="ARBA00022679"/>
    </source>
</evidence>
<organism evidence="4">
    <name type="scientific">candidate division WOR-3 bacterium</name>
    <dbReference type="NCBI Taxonomy" id="2052148"/>
    <lineage>
        <taxon>Bacteria</taxon>
        <taxon>Bacteria division WOR-3</taxon>
    </lineage>
</organism>
<dbReference type="PANTHER" id="PTHR43584:SF9">
    <property type="entry name" value="TRANSFERASE HEXAPEPTIDE REPEAT CONTAINING PROTEIN"/>
    <property type="match status" value="1"/>
</dbReference>
<dbReference type="PANTHER" id="PTHR43584">
    <property type="entry name" value="NUCLEOTIDYL TRANSFERASE"/>
    <property type="match status" value="1"/>
</dbReference>
<dbReference type="GO" id="GO:0016746">
    <property type="term" value="F:acyltransferase activity"/>
    <property type="evidence" value="ECO:0007669"/>
    <property type="project" value="UniProtKB-KW"/>
</dbReference>
<evidence type="ECO:0000313" key="5">
    <source>
        <dbReference type="EMBL" id="HFJ53269.1"/>
    </source>
</evidence>
<dbReference type="InterPro" id="IPR023917">
    <property type="entry name" value="Bifunctiontional_GlmU_bac-type"/>
</dbReference>
<gene>
    <name evidence="4" type="ORF">ENP62_03265</name>
    <name evidence="3" type="ORF">ENP94_05390</name>
    <name evidence="5" type="ORF">ENS16_01065</name>
</gene>
<reference evidence="4" key="1">
    <citation type="journal article" date="2020" name="mSystems">
        <title>Genome- and Community-Level Interaction Insights into Carbon Utilization and Element Cycling Functions of Hydrothermarchaeota in Hydrothermal Sediment.</title>
        <authorList>
            <person name="Zhou Z."/>
            <person name="Liu Y."/>
            <person name="Xu W."/>
            <person name="Pan J."/>
            <person name="Luo Z.H."/>
            <person name="Li M."/>
        </authorList>
    </citation>
    <scope>NUCLEOTIDE SEQUENCE [LARGE SCALE GENOMIC DNA]</scope>
    <source>
        <strain evidence="4">SpSt-236</strain>
        <strain evidence="3">SpSt-265</strain>
        <strain evidence="5">SpSt-465</strain>
    </source>
</reference>
<dbReference type="InterPro" id="IPR011004">
    <property type="entry name" value="Trimer_LpxA-like_sf"/>
</dbReference>
<comment type="caution">
    <text evidence="4">The sequence shown here is derived from an EMBL/GenBank/DDBJ whole genome shotgun (WGS) entry which is preliminary data.</text>
</comment>
<name>A0A7C2APG9_UNCW3</name>
<dbReference type="EMBL" id="DSTU01000002">
    <property type="protein sequence ID" value="HFJ53269.1"/>
    <property type="molecule type" value="Genomic_DNA"/>
</dbReference>
<keyword evidence="2" id="KW-0012">Acyltransferase</keyword>
<evidence type="ECO:0000313" key="3">
    <source>
        <dbReference type="EMBL" id="HEA87428.1"/>
    </source>
</evidence>
<evidence type="ECO:0008006" key="6">
    <source>
        <dbReference type="Google" id="ProtNLM"/>
    </source>
</evidence>
<proteinExistence type="predicted"/>
<evidence type="ECO:0000256" key="2">
    <source>
        <dbReference type="ARBA" id="ARBA00023315"/>
    </source>
</evidence>
<dbReference type="AlphaFoldDB" id="A0A7C2APG9"/>
<accession>A0A7C2APG9</accession>
<protein>
    <recommendedName>
        <fullName evidence="6">Glucose-1-phosphate thymidylyltransferase</fullName>
    </recommendedName>
</protein>
<sequence length="384" mass="43375">MVCVYEDENWGNFYPLIQLRPVFDLLFGCRTLLEKLRRRYPKESFNLWVRDELAELVQEQHPDCLVNQPVQPPVLFISASAVLLEKMPVSGPEELFVAEKRIAGFRLSQPRSWKPGFLGRVQLNLPEREVKARVYAYIWELIRDNPEELKRELKTSARRSAGVFRNRSARVHRSAVILSEQGPVYLDAGCEVRPFSLIEGPCYVGPGTVIDGARVRPGCSFGPRCKIGGEVECSIFQGYANKHHDGFIGHSYVGAWVNLGALTTCSDLKNNYHPVRLQLKSRSIDTGMLKLGCLVGDHVKTAIGTMIPTGAVLGTFASWFEPGPAPKQLGTFAWGRTGRWRREEILDCARRVMARRDVVPGPAYEKLLLKIFELGMTDEFLSRR</sequence>
<evidence type="ECO:0000313" key="4">
    <source>
        <dbReference type="EMBL" id="HEE18554.1"/>
    </source>
</evidence>
<dbReference type="Gene3D" id="2.160.10.10">
    <property type="entry name" value="Hexapeptide repeat proteins"/>
    <property type="match status" value="1"/>
</dbReference>
<dbReference type="InterPro" id="IPR050065">
    <property type="entry name" value="GlmU-like"/>
</dbReference>
<dbReference type="Pfam" id="PF13562">
    <property type="entry name" value="NTP_transf_4"/>
    <property type="match status" value="1"/>
</dbReference>
<dbReference type="EMBL" id="DSKA01000236">
    <property type="protein sequence ID" value="HEE18554.1"/>
    <property type="molecule type" value="Genomic_DNA"/>
</dbReference>
<dbReference type="NCBIfam" id="TIGR03991">
    <property type="entry name" value="alt_bact_glmU"/>
    <property type="match status" value="1"/>
</dbReference>
<dbReference type="EMBL" id="DSLG01000006">
    <property type="protein sequence ID" value="HEA87428.1"/>
    <property type="molecule type" value="Genomic_DNA"/>
</dbReference>
<dbReference type="GO" id="GO:0016779">
    <property type="term" value="F:nucleotidyltransferase activity"/>
    <property type="evidence" value="ECO:0007669"/>
    <property type="project" value="UniProtKB-ARBA"/>
</dbReference>
<keyword evidence="1" id="KW-0808">Transferase</keyword>